<dbReference type="SUPFAM" id="SSF51283">
    <property type="entry name" value="dUTPase-like"/>
    <property type="match status" value="1"/>
</dbReference>
<keyword evidence="1" id="KW-0645">Protease</keyword>
<dbReference type="OrthoDB" id="9900537at2759"/>
<evidence type="ECO:0000259" key="4">
    <source>
        <dbReference type="PROSITE" id="PS50175"/>
    </source>
</evidence>
<dbReference type="Proteomes" id="UP000586704">
    <property type="component" value="Unassembled WGS sequence"/>
</dbReference>
<keyword evidence="3" id="KW-0378">Hydrolase</keyword>
<sequence>ADSAGLDLETKHAVTLLDSSMHLVDTNFEGPLPANQVALILGRSSTTLTGLFVLPGVIDPDVTEVKIIAWTPLPSCTIPANSQIAQLLLLPRDSMDSCVTKKRVGGFESTGPPEIYWTQFMSSERPTQQCTTERGNQRIVLSGIIDTGADVTVIL</sequence>
<dbReference type="Gene3D" id="2.70.40.10">
    <property type="match status" value="1"/>
</dbReference>
<dbReference type="PANTHER" id="PTHR19422:SF123">
    <property type="entry name" value="RT1 CLASS I, LOCUS CE15"/>
    <property type="match status" value="1"/>
</dbReference>
<feature type="non-terminal residue" evidence="5">
    <location>
        <position position="1"/>
    </location>
</feature>
<dbReference type="PROSITE" id="PS50175">
    <property type="entry name" value="ASP_PROT_RETROV"/>
    <property type="match status" value="1"/>
</dbReference>
<evidence type="ECO:0000313" key="5">
    <source>
        <dbReference type="EMBL" id="NXY88129.1"/>
    </source>
</evidence>
<dbReference type="GO" id="GO:0006508">
    <property type="term" value="P:proteolysis"/>
    <property type="evidence" value="ECO:0007669"/>
    <property type="project" value="UniProtKB-KW"/>
</dbReference>
<reference evidence="5 6" key="1">
    <citation type="submission" date="2020-02" db="EMBL/GenBank/DDBJ databases">
        <title>Bird 10,000 Genomes (B10K) Project - Family phase.</title>
        <authorList>
            <person name="Zhang G."/>
        </authorList>
    </citation>
    <scope>NUCLEOTIDE SEQUENCE [LARGE SCALE GENOMIC DNA]</scope>
    <source>
        <strain evidence="5">B10K-DU-013-51</strain>
        <tissue evidence="5">Mixed tissue sample</tissue>
    </source>
</reference>
<protein>
    <submittedName>
        <fullName evidence="5">POK9 protein</fullName>
    </submittedName>
</protein>
<dbReference type="InterPro" id="IPR029054">
    <property type="entry name" value="dUTPase-like"/>
</dbReference>
<evidence type="ECO:0000313" key="6">
    <source>
        <dbReference type="Proteomes" id="UP000586704"/>
    </source>
</evidence>
<evidence type="ECO:0000256" key="1">
    <source>
        <dbReference type="ARBA" id="ARBA00022670"/>
    </source>
</evidence>
<dbReference type="EMBL" id="VYZU01061716">
    <property type="protein sequence ID" value="NXY88129.1"/>
    <property type="molecule type" value="Genomic_DNA"/>
</dbReference>
<gene>
    <name evidence="5" type="primary">Ervk9</name>
    <name evidence="5" type="ORF">CEYCYA_R10355</name>
</gene>
<feature type="domain" description="Peptidase A2" evidence="4">
    <location>
        <begin position="141"/>
        <end position="155"/>
    </location>
</feature>
<keyword evidence="6" id="KW-1185">Reference proteome</keyword>
<keyword evidence="2" id="KW-0064">Aspartyl protease</keyword>
<dbReference type="AlphaFoldDB" id="A0A7L4NDQ5"/>
<evidence type="ECO:0000256" key="3">
    <source>
        <dbReference type="ARBA" id="ARBA00022801"/>
    </source>
</evidence>
<proteinExistence type="predicted"/>
<evidence type="ECO:0000256" key="2">
    <source>
        <dbReference type="ARBA" id="ARBA00022750"/>
    </source>
</evidence>
<dbReference type="GO" id="GO:0004190">
    <property type="term" value="F:aspartic-type endopeptidase activity"/>
    <property type="evidence" value="ECO:0007669"/>
    <property type="project" value="UniProtKB-KW"/>
</dbReference>
<accession>A0A7L4NDQ5</accession>
<feature type="non-terminal residue" evidence="5">
    <location>
        <position position="155"/>
    </location>
</feature>
<name>A0A7L4NDQ5_9AVES</name>
<organism evidence="5 6">
    <name type="scientific">Ceyx cyanopectus</name>
    <name type="common">Indigo-banded kingfisher</name>
    <dbReference type="NCBI Taxonomy" id="390723"/>
    <lineage>
        <taxon>Eukaryota</taxon>
        <taxon>Metazoa</taxon>
        <taxon>Chordata</taxon>
        <taxon>Craniata</taxon>
        <taxon>Vertebrata</taxon>
        <taxon>Euteleostomi</taxon>
        <taxon>Archelosauria</taxon>
        <taxon>Archosauria</taxon>
        <taxon>Dinosauria</taxon>
        <taxon>Saurischia</taxon>
        <taxon>Theropoda</taxon>
        <taxon>Coelurosauria</taxon>
        <taxon>Aves</taxon>
        <taxon>Neognathae</taxon>
        <taxon>Neoaves</taxon>
        <taxon>Telluraves</taxon>
        <taxon>Coraciimorphae</taxon>
        <taxon>Coraciiformes</taxon>
        <taxon>Alcedinidae</taxon>
        <taxon>Ceyx</taxon>
    </lineage>
</organism>
<dbReference type="CDD" id="cd07557">
    <property type="entry name" value="trimeric_dUTPase"/>
    <property type="match status" value="1"/>
</dbReference>
<dbReference type="InterPro" id="IPR051592">
    <property type="entry name" value="HERV-K_Pro_peptidase_A2"/>
</dbReference>
<dbReference type="InterPro" id="IPR033704">
    <property type="entry name" value="dUTPase_trimeric"/>
</dbReference>
<dbReference type="InterPro" id="IPR036157">
    <property type="entry name" value="dUTPase-like_sf"/>
</dbReference>
<comment type="caution">
    <text evidence="5">The sequence shown here is derived from an EMBL/GenBank/DDBJ whole genome shotgun (WGS) entry which is preliminary data.</text>
</comment>
<dbReference type="Pfam" id="PF00692">
    <property type="entry name" value="dUTPase"/>
    <property type="match status" value="1"/>
</dbReference>
<dbReference type="InterPro" id="IPR001995">
    <property type="entry name" value="Peptidase_A2_cat"/>
</dbReference>
<dbReference type="PANTHER" id="PTHR19422">
    <property type="entry name" value="GAG RETROVIRAL POLYPROTEIN"/>
    <property type="match status" value="1"/>
</dbReference>